<dbReference type="GO" id="GO:0003677">
    <property type="term" value="F:DNA binding"/>
    <property type="evidence" value="ECO:0007669"/>
    <property type="project" value="UniProtKB-KW"/>
</dbReference>
<dbReference type="InterPro" id="IPR011711">
    <property type="entry name" value="GntR_C"/>
</dbReference>
<dbReference type="GO" id="GO:0003700">
    <property type="term" value="F:DNA-binding transcription factor activity"/>
    <property type="evidence" value="ECO:0007669"/>
    <property type="project" value="InterPro"/>
</dbReference>
<dbReference type="RefSeq" id="WP_183345973.1">
    <property type="nucleotide sequence ID" value="NZ_JACHNU010000013.1"/>
</dbReference>
<organism evidence="5 6">
    <name type="scientific">Conexibacter arvalis</name>
    <dbReference type="NCBI Taxonomy" id="912552"/>
    <lineage>
        <taxon>Bacteria</taxon>
        <taxon>Bacillati</taxon>
        <taxon>Actinomycetota</taxon>
        <taxon>Thermoleophilia</taxon>
        <taxon>Solirubrobacterales</taxon>
        <taxon>Conexibacteraceae</taxon>
        <taxon>Conexibacter</taxon>
    </lineage>
</organism>
<evidence type="ECO:0000256" key="3">
    <source>
        <dbReference type="ARBA" id="ARBA00023163"/>
    </source>
</evidence>
<dbReference type="SMART" id="SM00895">
    <property type="entry name" value="FCD"/>
    <property type="match status" value="1"/>
</dbReference>
<proteinExistence type="predicted"/>
<gene>
    <name evidence="5" type="ORF">BDZ31_004848</name>
</gene>
<protein>
    <submittedName>
        <fullName evidence="5">DNA-binding FadR family transcriptional regulator</fullName>
    </submittedName>
</protein>
<keyword evidence="6" id="KW-1185">Reference proteome</keyword>
<reference evidence="5 6" key="1">
    <citation type="submission" date="2020-08" db="EMBL/GenBank/DDBJ databases">
        <title>Genomic Encyclopedia of Archaeal and Bacterial Type Strains, Phase II (KMG-II): from individual species to whole genera.</title>
        <authorList>
            <person name="Goeker M."/>
        </authorList>
    </citation>
    <scope>NUCLEOTIDE SEQUENCE [LARGE SCALE GENOMIC DNA]</scope>
    <source>
        <strain evidence="5 6">DSM 23288</strain>
    </source>
</reference>
<keyword evidence="3" id="KW-0804">Transcription</keyword>
<dbReference type="InterPro" id="IPR036388">
    <property type="entry name" value="WH-like_DNA-bd_sf"/>
</dbReference>
<dbReference type="AlphaFoldDB" id="A0A840IKC6"/>
<comment type="caution">
    <text evidence="5">The sequence shown here is derived from an EMBL/GenBank/DDBJ whole genome shotgun (WGS) entry which is preliminary data.</text>
</comment>
<name>A0A840IKC6_9ACTN</name>
<dbReference type="EMBL" id="JACHNU010000013">
    <property type="protein sequence ID" value="MBB4665226.1"/>
    <property type="molecule type" value="Genomic_DNA"/>
</dbReference>
<evidence type="ECO:0000256" key="1">
    <source>
        <dbReference type="ARBA" id="ARBA00023015"/>
    </source>
</evidence>
<dbReference type="SUPFAM" id="SSF48008">
    <property type="entry name" value="GntR ligand-binding domain-like"/>
    <property type="match status" value="1"/>
</dbReference>
<dbReference type="InterPro" id="IPR036390">
    <property type="entry name" value="WH_DNA-bd_sf"/>
</dbReference>
<dbReference type="PRINTS" id="PR00035">
    <property type="entry name" value="HTHGNTR"/>
</dbReference>
<dbReference type="Pfam" id="PF07729">
    <property type="entry name" value="FCD"/>
    <property type="match status" value="1"/>
</dbReference>
<evidence type="ECO:0000313" key="6">
    <source>
        <dbReference type="Proteomes" id="UP000585272"/>
    </source>
</evidence>
<dbReference type="SUPFAM" id="SSF46785">
    <property type="entry name" value="Winged helix' DNA-binding domain"/>
    <property type="match status" value="1"/>
</dbReference>
<dbReference type="SMART" id="SM00345">
    <property type="entry name" value="HTH_GNTR"/>
    <property type="match status" value="1"/>
</dbReference>
<dbReference type="Gene3D" id="1.20.120.530">
    <property type="entry name" value="GntR ligand-binding domain-like"/>
    <property type="match status" value="1"/>
</dbReference>
<keyword evidence="2 5" id="KW-0238">DNA-binding</keyword>
<evidence type="ECO:0000313" key="5">
    <source>
        <dbReference type="EMBL" id="MBB4665226.1"/>
    </source>
</evidence>
<dbReference type="InterPro" id="IPR000524">
    <property type="entry name" value="Tscrpt_reg_HTH_GntR"/>
</dbReference>
<sequence length="255" mass="28133">MPRVRLAPVRRAYEQIYDQLRAAMFSGELANGERLPSEAQLAAGFGVSRGTVREALRLLLAEGLIRTVPGAGGGSFVVLPTVDHVADFLRRNVELLTLKEDVTLPEFLEARELIELFAVRQAAVRRTDADLAALRATLTPDDSGLSPEEQYLANRRFHEVLIDACGNTLLQIAAGPIFSVLHSHLMRFTLTAEFPRSVCRDHATILDAIEAGDSERATAAMAEHLTSLAEVYRQIWRPRPAADDDETLIGRLQQP</sequence>
<dbReference type="PANTHER" id="PTHR43537">
    <property type="entry name" value="TRANSCRIPTIONAL REGULATOR, GNTR FAMILY"/>
    <property type="match status" value="1"/>
</dbReference>
<dbReference type="InterPro" id="IPR008920">
    <property type="entry name" value="TF_FadR/GntR_C"/>
</dbReference>
<dbReference type="PROSITE" id="PS50949">
    <property type="entry name" value="HTH_GNTR"/>
    <property type="match status" value="1"/>
</dbReference>
<dbReference type="PANTHER" id="PTHR43537:SF5">
    <property type="entry name" value="UXU OPERON TRANSCRIPTIONAL REGULATOR"/>
    <property type="match status" value="1"/>
</dbReference>
<accession>A0A840IKC6</accession>
<keyword evidence="1" id="KW-0805">Transcription regulation</keyword>
<evidence type="ECO:0000259" key="4">
    <source>
        <dbReference type="PROSITE" id="PS50949"/>
    </source>
</evidence>
<feature type="domain" description="HTH gntR-type" evidence="4">
    <location>
        <begin position="10"/>
        <end position="80"/>
    </location>
</feature>
<dbReference type="Pfam" id="PF00392">
    <property type="entry name" value="GntR"/>
    <property type="match status" value="1"/>
</dbReference>
<evidence type="ECO:0000256" key="2">
    <source>
        <dbReference type="ARBA" id="ARBA00023125"/>
    </source>
</evidence>
<dbReference type="CDD" id="cd07377">
    <property type="entry name" value="WHTH_GntR"/>
    <property type="match status" value="1"/>
</dbReference>
<dbReference type="Gene3D" id="1.10.10.10">
    <property type="entry name" value="Winged helix-like DNA-binding domain superfamily/Winged helix DNA-binding domain"/>
    <property type="match status" value="1"/>
</dbReference>
<dbReference type="Proteomes" id="UP000585272">
    <property type="component" value="Unassembled WGS sequence"/>
</dbReference>